<dbReference type="EMBL" id="LXTC01000004">
    <property type="protein sequence ID" value="OBA20797.1"/>
    <property type="molecule type" value="Genomic_DNA"/>
</dbReference>
<evidence type="ECO:0000256" key="2">
    <source>
        <dbReference type="ARBA" id="ARBA00009354"/>
    </source>
</evidence>
<keyword evidence="5 10" id="KW-0805">Transcription regulation</keyword>
<proteinExistence type="inferred from homology"/>
<accession>A0A1A0HA94</accession>
<evidence type="ECO:0000259" key="12">
    <source>
        <dbReference type="Pfam" id="PF06333"/>
    </source>
</evidence>
<feature type="region of interest" description="Disordered" evidence="11">
    <location>
        <begin position="790"/>
        <end position="823"/>
    </location>
</feature>
<evidence type="ECO:0000259" key="13">
    <source>
        <dbReference type="Pfam" id="PF11597"/>
    </source>
</evidence>
<name>A0A1A0HA94_9ASCO</name>
<dbReference type="STRING" id="869754.A0A1A0HA94"/>
<evidence type="ECO:0000256" key="7">
    <source>
        <dbReference type="ARBA" id="ARBA00023163"/>
    </source>
</evidence>
<evidence type="ECO:0000256" key="9">
    <source>
        <dbReference type="ARBA" id="ARBA00032008"/>
    </source>
</evidence>
<gene>
    <name evidence="14" type="ORF">METBIDRAFT_205895</name>
</gene>
<feature type="region of interest" description="Disordered" evidence="11">
    <location>
        <begin position="746"/>
        <end position="778"/>
    </location>
</feature>
<evidence type="ECO:0000256" key="4">
    <source>
        <dbReference type="ARBA" id="ARBA00022491"/>
    </source>
</evidence>
<evidence type="ECO:0000256" key="5">
    <source>
        <dbReference type="ARBA" id="ARBA00023015"/>
    </source>
</evidence>
<feature type="compositionally biased region" description="Low complexity" evidence="11">
    <location>
        <begin position="937"/>
        <end position="957"/>
    </location>
</feature>
<keyword evidence="7 10" id="KW-0804">Transcription</keyword>
<dbReference type="InterPro" id="IPR009401">
    <property type="entry name" value="Med13_C"/>
</dbReference>
<dbReference type="PANTHER" id="PTHR48249">
    <property type="entry name" value="MEDIATOR OF RNA POLYMERASE II TRANSCRIPTION SUBUNIT 13"/>
    <property type="match status" value="1"/>
</dbReference>
<protein>
    <recommendedName>
        <fullName evidence="3 10">Mediator of RNA polymerase II transcription subunit 13</fullName>
    </recommendedName>
    <alternativeName>
        <fullName evidence="9 10">Mediator complex subunit 13</fullName>
    </alternativeName>
</protein>
<dbReference type="InterPro" id="IPR021643">
    <property type="entry name" value="Mediator_Med13_N"/>
</dbReference>
<dbReference type="GeneID" id="30027960"/>
<keyword evidence="15" id="KW-1185">Reference proteome</keyword>
<keyword evidence="6 10" id="KW-0010">Activator</keyword>
<dbReference type="Proteomes" id="UP000092555">
    <property type="component" value="Unassembled WGS sequence"/>
</dbReference>
<organism evidence="14 15">
    <name type="scientific">Metschnikowia bicuspidata var. bicuspidata NRRL YB-4993</name>
    <dbReference type="NCBI Taxonomy" id="869754"/>
    <lineage>
        <taxon>Eukaryota</taxon>
        <taxon>Fungi</taxon>
        <taxon>Dikarya</taxon>
        <taxon>Ascomycota</taxon>
        <taxon>Saccharomycotina</taxon>
        <taxon>Pichiomycetes</taxon>
        <taxon>Metschnikowiaceae</taxon>
        <taxon>Metschnikowia</taxon>
    </lineage>
</organism>
<comment type="subunit">
    <text evidence="10">Component of the SRB8-11 complex, which itself associates with the Mediator complex.</text>
</comment>
<sequence>MPVADSTAAVATHYYKVARLQLVSYSIYTTTDAAPDQVLLELELRIRHDHPRVLVTYNNKCLYHFRLGHWPAANDCPGSSHNTPGSGHNNPGSNNTPGSGHNNPGSGHNNPGSNNTNDPAGPADLPARYPQLTRKHHAVVSAEQLASPAAGPRPRSGTPAGAPAADEHLPYASLLFAKAVKKLLVYNVAAGGQMHMFGNHVAARTAPGLAQYRVVQMDPVLLAGGELWVLVTQRARLPLFDLGVVSLDHVTPGFAACFAIYVVPAGLRCHLYDPHNVRRSFTATPPRSAPTLMRLLKASTGVELAAKPRVVWAKLVPNLQHLNSHTSPVARFVHDVDNRKYILWPWELCMLQFGSADVPPRQTARPPPDPMALLDAYWAHALSAPGPGPPAAGSTPTRGLATAALAPVETGDPFSVPSGASGAQPGVLSAGHAMLPLVFLGHVSAAAPFGDAPDLAFPFVPSDGGKNDIDIDIDNKNDIDIVNDNDNDNDANDNKNDNKNDNDNKIENNTNTNTNTNANDNKNDIKNDNDIGNSGSDDDLFGASSDLDARELPDGSAGSAPPGEPLPASQNTPPRASASPMRAKEDSPRPAGSAAYLGIPRNEMIHADIRQFTPGSYDDPGAPPPLVPTPAVAQHGVFGGFPGLLPLHAPQNTHLQPPASAHRLARRDRRHLDSAAAWAFSPIVFNPKIKNSIDTKYGKGGKFYVDTEESSGPELEPRRPRLRETSVLAYDLNVLKDSAAHLPTRVSDSSLSAAEGKDGDTATGRRPATAANLPPELASNVDLDMLSAESDHDVDSDDDNDDGADDDEIESDEDEDDSTRLPFSDLNGATLKLNTHVGDLFDTAPSQDAMQDPHPPPELAVSAHFPFSGANSVLISPGTAQINPSRTNKDSSPFGLGIDTHAVSLSPLPVSDMKPDVNPGVASEPLDPLPSNKDILVPEASNTPSSSSSTSSGVSESSNCLPLILRSINTQSIPNMFLLNKVPGAWGTVSMAGGFDMDADDEEDDIEHKDAGLSVKVKHMDELLNWLMPNLVFDLGLTDFERHTQLRLPDFFSEEVLTGLTDSSASQETARIFKETFPQSHVVTLNELLVTPSTSSSAVSLPALDSKAPLPFLDEMTMDMNEGSLNFASPSADASLLYWDSFIPNASIGSGVSGSEKRRTGKFDEKSVVVFDEVKVQVCKNQKDIINLNILGTRFWKYFNFSPINGPKKFQVLMLTENHLRHDKHFSNTCGDAEFLDMLKYNYMDMRLGSVKTLNLQTFETRPDLEGISNGILMIDKDLGDRSYNDFYKRANRKLKNLAELIKLDLINRTNRFEFDRPLLLLFIDFGESINSVLQIAKICRNFKVNLNNHQLSLVEVFAHVIPSSHLFKKSSSGCYLKYLSDSKLAKISTTIYNKCPNTHLVDLKLPVLDREEPRKLYSQLVKDTPTSINFKFLSRLGKESLNSDGQDDMFLHVAYERSVDKNWICAAWSDPLGIVTHMRSWYCPPSAKAGSDKDVHDLGSIIFKIWEISNNLFKKLNEDILQRICGSSKKKFLVLARVSSIIPDDELLHWKRLTAKYKDISLIVLTTNRLPKYLFKSASSNGHSMFDETHNETKIVLEAQGNVSENTEKKSFKSEGSDFIQSFDAFPATHSSTSPLGGIAMSASPMNNALTFHSPQQFLNAPSSIYLPPDGRLESMPNDADCTLKDTSFDIVGVIPRVALPSCNSPTRYSMRTGYLVKESLALKNLVEKEYVVFEFSLLSCSNYWNLDNAMKITLKQFKKLVMLNDILGVYDRAAVSMDDSRKARQAELQTLVPWHINAVVKALDYLVHVHVEE</sequence>
<feature type="compositionally biased region" description="Low complexity" evidence="11">
    <location>
        <begin position="507"/>
        <end position="520"/>
    </location>
</feature>
<evidence type="ECO:0000256" key="11">
    <source>
        <dbReference type="SAM" id="MobiDB-lite"/>
    </source>
</evidence>
<keyword evidence="8 10" id="KW-0539">Nucleus</keyword>
<evidence type="ECO:0000256" key="8">
    <source>
        <dbReference type="ARBA" id="ARBA00023242"/>
    </source>
</evidence>
<feature type="region of interest" description="Disordered" evidence="11">
    <location>
        <begin position="142"/>
        <end position="164"/>
    </location>
</feature>
<feature type="compositionally biased region" description="Low complexity" evidence="11">
    <location>
        <begin position="81"/>
        <end position="117"/>
    </location>
</feature>
<dbReference type="GO" id="GO:0003713">
    <property type="term" value="F:transcription coactivator activity"/>
    <property type="evidence" value="ECO:0007669"/>
    <property type="project" value="TreeGrafter"/>
</dbReference>
<dbReference type="GO" id="GO:0045944">
    <property type="term" value="P:positive regulation of transcription by RNA polymerase II"/>
    <property type="evidence" value="ECO:0007669"/>
    <property type="project" value="TreeGrafter"/>
</dbReference>
<feature type="domain" description="Mediator complex subunit Med13 C-terminal" evidence="12">
    <location>
        <begin position="1423"/>
        <end position="1801"/>
    </location>
</feature>
<comment type="function">
    <text evidence="10">Component of the SRB8-11 complex. The SRB8-11 complex is a regulatory module of the Mediator complex which is itself involved in regulation of basal and activated RNA polymerase II-dependent transcription. The SRB8-11 complex may be involved in the transcriptional repression of a subset of genes regulated by Mediator. It may inhibit the association of the Mediator complex with RNA polymerase II to form the holoenzyme complex.</text>
</comment>
<evidence type="ECO:0000256" key="6">
    <source>
        <dbReference type="ARBA" id="ARBA00023159"/>
    </source>
</evidence>
<comment type="similarity">
    <text evidence="2 10">Belongs to the Mediator complex subunit 13 family.</text>
</comment>
<feature type="domain" description="Mediator complex subunit Med13 N-terminal" evidence="13">
    <location>
        <begin position="8"/>
        <end position="353"/>
    </location>
</feature>
<evidence type="ECO:0000256" key="1">
    <source>
        <dbReference type="ARBA" id="ARBA00004123"/>
    </source>
</evidence>
<dbReference type="RefSeq" id="XP_018711319.1">
    <property type="nucleotide sequence ID" value="XM_018854984.1"/>
</dbReference>
<dbReference type="InterPro" id="IPR051139">
    <property type="entry name" value="Mediator_complx_sub13"/>
</dbReference>
<evidence type="ECO:0000256" key="10">
    <source>
        <dbReference type="RuleBase" id="RU364134"/>
    </source>
</evidence>
<dbReference type="Pfam" id="PF11597">
    <property type="entry name" value="Med13_N"/>
    <property type="match status" value="1"/>
</dbReference>
<evidence type="ECO:0000313" key="15">
    <source>
        <dbReference type="Proteomes" id="UP000092555"/>
    </source>
</evidence>
<evidence type="ECO:0000256" key="3">
    <source>
        <dbReference type="ARBA" id="ARBA00019618"/>
    </source>
</evidence>
<comment type="subcellular location">
    <subcellularLocation>
        <location evidence="1 10">Nucleus</location>
    </subcellularLocation>
</comment>
<feature type="compositionally biased region" description="Acidic residues" evidence="11">
    <location>
        <begin position="481"/>
        <end position="491"/>
    </location>
</feature>
<feature type="region of interest" description="Disordered" evidence="11">
    <location>
        <begin position="907"/>
        <end position="957"/>
    </location>
</feature>
<dbReference type="PANTHER" id="PTHR48249:SF3">
    <property type="entry name" value="MEDIATOR OF RNA POLYMERASE II TRANSCRIPTION SUBUNIT 13"/>
    <property type="match status" value="1"/>
</dbReference>
<dbReference type="OrthoDB" id="103819at2759"/>
<reference evidence="14 15" key="1">
    <citation type="submission" date="2016-05" db="EMBL/GenBank/DDBJ databases">
        <title>Comparative genomics of biotechnologically important yeasts.</title>
        <authorList>
            <consortium name="DOE Joint Genome Institute"/>
            <person name="Riley R."/>
            <person name="Haridas S."/>
            <person name="Wolfe K.H."/>
            <person name="Lopes M.R."/>
            <person name="Hittinger C.T."/>
            <person name="Goker M."/>
            <person name="Salamov A."/>
            <person name="Wisecaver J."/>
            <person name="Long T.M."/>
            <person name="Aerts A.L."/>
            <person name="Barry K."/>
            <person name="Choi C."/>
            <person name="Clum A."/>
            <person name="Coughlan A.Y."/>
            <person name="Deshpande S."/>
            <person name="Douglass A.P."/>
            <person name="Hanson S.J."/>
            <person name="Klenk H.-P."/>
            <person name="LaButti K."/>
            <person name="Lapidus A."/>
            <person name="Lindquist E."/>
            <person name="Lipzen A."/>
            <person name="Meier-kolthoff J.P."/>
            <person name="Ohm R.A."/>
            <person name="Otillar R.P."/>
            <person name="Pangilinan J."/>
            <person name="Peng Y."/>
            <person name="Rokas A."/>
            <person name="Rosa C.A."/>
            <person name="Scheuner C."/>
            <person name="Sibirny A.A."/>
            <person name="Slot J.C."/>
            <person name="Stielow J.B."/>
            <person name="Sun H."/>
            <person name="Kurtzman C.P."/>
            <person name="Blackwell M."/>
            <person name="Grigoriev I.V."/>
            <person name="Jeffries T.W."/>
        </authorList>
    </citation>
    <scope>NUCLEOTIDE SEQUENCE [LARGE SCALE GENOMIC DNA]</scope>
    <source>
        <strain evidence="14 15">NRRL YB-4993</strain>
    </source>
</reference>
<comment type="caution">
    <text evidence="14">The sequence shown here is derived from an EMBL/GenBank/DDBJ whole genome shotgun (WGS) entry which is preliminary data.</text>
</comment>
<evidence type="ECO:0000313" key="14">
    <source>
        <dbReference type="EMBL" id="OBA20797.1"/>
    </source>
</evidence>
<dbReference type="GO" id="GO:0016592">
    <property type="term" value="C:mediator complex"/>
    <property type="evidence" value="ECO:0007669"/>
    <property type="project" value="InterPro"/>
</dbReference>
<keyword evidence="4 10" id="KW-0678">Repressor</keyword>
<feature type="region of interest" description="Disordered" evidence="11">
    <location>
        <begin position="480"/>
        <end position="595"/>
    </location>
</feature>
<feature type="compositionally biased region" description="Basic and acidic residues" evidence="11">
    <location>
        <begin position="492"/>
        <end position="506"/>
    </location>
</feature>
<dbReference type="Pfam" id="PF06333">
    <property type="entry name" value="Med13_C"/>
    <property type="match status" value="1"/>
</dbReference>
<feature type="region of interest" description="Disordered" evidence="11">
    <location>
        <begin position="79"/>
        <end position="127"/>
    </location>
</feature>
<feature type="compositionally biased region" description="Acidic residues" evidence="11">
    <location>
        <begin position="792"/>
        <end position="817"/>
    </location>
</feature>